<evidence type="ECO:0000256" key="6">
    <source>
        <dbReference type="ARBA" id="ARBA00015118"/>
    </source>
</evidence>
<dbReference type="SUPFAM" id="SSF53187">
    <property type="entry name" value="Zn-dependent exopeptidases"/>
    <property type="match status" value="1"/>
</dbReference>
<dbReference type="AlphaFoldDB" id="A0A177BAJ6"/>
<keyword evidence="15" id="KW-1185">Reference proteome</keyword>
<evidence type="ECO:0000256" key="13">
    <source>
        <dbReference type="RuleBase" id="RU004386"/>
    </source>
</evidence>
<keyword evidence="8 13" id="KW-0645">Protease</keyword>
<dbReference type="InterPro" id="IPR001948">
    <property type="entry name" value="Peptidase_M18"/>
</dbReference>
<evidence type="ECO:0000256" key="4">
    <source>
        <dbReference type="ARBA" id="ARBA00011395"/>
    </source>
</evidence>
<dbReference type="EC" id="3.4.11.21" evidence="5"/>
<dbReference type="GO" id="GO:0006508">
    <property type="term" value="P:proteolysis"/>
    <property type="evidence" value="ECO:0007669"/>
    <property type="project" value="UniProtKB-KW"/>
</dbReference>
<dbReference type="InterPro" id="IPR023358">
    <property type="entry name" value="Peptidase_M18_dom2"/>
</dbReference>
<dbReference type="Proteomes" id="UP000078046">
    <property type="component" value="Unassembled WGS sequence"/>
</dbReference>
<comment type="subunit">
    <text evidence="4">Tetrahedron-shaped homododecamer built from six homodimers.</text>
</comment>
<keyword evidence="12 13" id="KW-0482">Metalloprotease</keyword>
<sequence length="436" mass="48789">MTTQEIIQRAKDFCQFVDICPTPYHVVDFCKKELKAAGYTHLKSADIWTLKNNGKYFVTIQESTVIAFAVGGKYSCGNGYSFVTAHTDSPVLKLKQNGVKKHKGFWVASLDTYGGGMWSTWFNRDLKASGRIIYKGKDGPVSKLFCTKKPIGTIPSVCVHLHPDNKYNLKAFGEKNLLVVLGKCEDEKKDEKKDEAENKEKLKEYANPLFQVILKDVGCKPEDVLDADVIFSDCQTSALCESQGLENDTTIRIYGTYHNEEVGSKSVEGAQTCLTPNLLKRIESLLSNNDCQCHDRSIANSTMFHVDSGHALHPFYPEKHEEQTASKIDSYPSVKYNGNKNFTSTLITGAMMQWLGKIADVKIEKTCDRNDLSGGSTLGCHISKMCGIKSLDIGAQQWSMHSIREVSSSKSIHQCIVLYKCIFEKYHTINKMFSSD</sequence>
<dbReference type="Pfam" id="PF02127">
    <property type="entry name" value="Peptidase_M18"/>
    <property type="match status" value="2"/>
</dbReference>
<evidence type="ECO:0000256" key="2">
    <source>
        <dbReference type="ARBA" id="ARBA00001947"/>
    </source>
</evidence>
<keyword evidence="10 13" id="KW-0378">Hydrolase</keyword>
<evidence type="ECO:0000256" key="12">
    <source>
        <dbReference type="ARBA" id="ARBA00023049"/>
    </source>
</evidence>
<evidence type="ECO:0000256" key="9">
    <source>
        <dbReference type="ARBA" id="ARBA00022723"/>
    </source>
</evidence>
<dbReference type="PRINTS" id="PR00932">
    <property type="entry name" value="AMINO1PTASE"/>
</dbReference>
<dbReference type="OrthoDB" id="9880441at2759"/>
<keyword evidence="9 13" id="KW-0479">Metal-binding</keyword>
<evidence type="ECO:0000256" key="3">
    <source>
        <dbReference type="ARBA" id="ARBA00008290"/>
    </source>
</evidence>
<comment type="catalytic activity">
    <reaction evidence="1">
        <text>Release of an N-terminal aspartate or glutamate from a peptide, with a preference for aspartate.</text>
        <dbReference type="EC" id="3.4.11.21"/>
    </reaction>
</comment>
<evidence type="ECO:0000313" key="15">
    <source>
        <dbReference type="Proteomes" id="UP000078046"/>
    </source>
</evidence>
<name>A0A177BAJ6_9BILA</name>
<evidence type="ECO:0000256" key="7">
    <source>
        <dbReference type="ARBA" id="ARBA00022438"/>
    </source>
</evidence>
<keyword evidence="11 13" id="KW-0862">Zinc</keyword>
<evidence type="ECO:0000313" key="14">
    <source>
        <dbReference type="EMBL" id="OAF71266.1"/>
    </source>
</evidence>
<protein>
    <recommendedName>
        <fullName evidence="6">Aspartyl aminopeptidase</fullName>
        <ecNumber evidence="5">3.4.11.21</ecNumber>
    </recommendedName>
</protein>
<dbReference type="SUPFAM" id="SSF101821">
    <property type="entry name" value="Aminopeptidase/glucanase lid domain"/>
    <property type="match status" value="1"/>
</dbReference>
<dbReference type="EMBL" id="LWCA01000066">
    <property type="protein sequence ID" value="OAF71266.1"/>
    <property type="molecule type" value="Genomic_DNA"/>
</dbReference>
<keyword evidence="7 13" id="KW-0031">Aminopeptidase</keyword>
<dbReference type="GO" id="GO:0008270">
    <property type="term" value="F:zinc ion binding"/>
    <property type="evidence" value="ECO:0007669"/>
    <property type="project" value="InterPro"/>
</dbReference>
<organism evidence="14 15">
    <name type="scientific">Intoshia linei</name>
    <dbReference type="NCBI Taxonomy" id="1819745"/>
    <lineage>
        <taxon>Eukaryota</taxon>
        <taxon>Metazoa</taxon>
        <taxon>Spiralia</taxon>
        <taxon>Lophotrochozoa</taxon>
        <taxon>Mesozoa</taxon>
        <taxon>Orthonectida</taxon>
        <taxon>Rhopaluridae</taxon>
        <taxon>Intoshia</taxon>
    </lineage>
</organism>
<dbReference type="Gene3D" id="2.30.250.10">
    <property type="entry name" value="Aminopeptidase i, Domain 2"/>
    <property type="match status" value="1"/>
</dbReference>
<dbReference type="GO" id="GO:0004177">
    <property type="term" value="F:aminopeptidase activity"/>
    <property type="evidence" value="ECO:0007669"/>
    <property type="project" value="UniProtKB-KW"/>
</dbReference>
<evidence type="ECO:0000256" key="1">
    <source>
        <dbReference type="ARBA" id="ARBA00001335"/>
    </source>
</evidence>
<dbReference type="PANTHER" id="PTHR28570:SF3">
    <property type="entry name" value="ASPARTYL AMINOPEPTIDASE"/>
    <property type="match status" value="1"/>
</dbReference>
<evidence type="ECO:0000256" key="8">
    <source>
        <dbReference type="ARBA" id="ARBA00022670"/>
    </source>
</evidence>
<comment type="caution">
    <text evidence="14">The sequence shown here is derived from an EMBL/GenBank/DDBJ whole genome shotgun (WGS) entry which is preliminary data.</text>
</comment>
<reference evidence="14 15" key="1">
    <citation type="submission" date="2016-04" db="EMBL/GenBank/DDBJ databases">
        <title>The genome of Intoshia linei affirms orthonectids as highly simplified spiralians.</title>
        <authorList>
            <person name="Mikhailov K.V."/>
            <person name="Slusarev G.S."/>
            <person name="Nikitin M.A."/>
            <person name="Logacheva M.D."/>
            <person name="Penin A."/>
            <person name="Aleoshin V."/>
            <person name="Panchin Y.V."/>
        </authorList>
    </citation>
    <scope>NUCLEOTIDE SEQUENCE [LARGE SCALE GENOMIC DNA]</scope>
    <source>
        <strain evidence="14">Intl2013</strain>
        <tissue evidence="14">Whole animal</tissue>
    </source>
</reference>
<dbReference type="PANTHER" id="PTHR28570">
    <property type="entry name" value="ASPARTYL AMINOPEPTIDASE"/>
    <property type="match status" value="1"/>
</dbReference>
<evidence type="ECO:0000256" key="10">
    <source>
        <dbReference type="ARBA" id="ARBA00022801"/>
    </source>
</evidence>
<evidence type="ECO:0000256" key="5">
    <source>
        <dbReference type="ARBA" id="ARBA00011965"/>
    </source>
</evidence>
<dbReference type="Gene3D" id="3.40.630.10">
    <property type="entry name" value="Zn peptidases"/>
    <property type="match status" value="2"/>
</dbReference>
<evidence type="ECO:0000256" key="11">
    <source>
        <dbReference type="ARBA" id="ARBA00022833"/>
    </source>
</evidence>
<comment type="similarity">
    <text evidence="3 13">Belongs to the peptidase M18 family.</text>
</comment>
<accession>A0A177BAJ6</accession>
<comment type="cofactor">
    <cofactor evidence="2">
        <name>Zn(2+)</name>
        <dbReference type="ChEBI" id="CHEBI:29105"/>
    </cofactor>
</comment>
<gene>
    <name evidence="14" type="ORF">A3Q56_00979</name>
</gene>
<dbReference type="GO" id="GO:0008237">
    <property type="term" value="F:metallopeptidase activity"/>
    <property type="evidence" value="ECO:0007669"/>
    <property type="project" value="UniProtKB-KW"/>
</dbReference>
<dbReference type="GO" id="GO:0005737">
    <property type="term" value="C:cytoplasm"/>
    <property type="evidence" value="ECO:0007669"/>
    <property type="project" value="UniProtKB-ARBA"/>
</dbReference>
<proteinExistence type="inferred from homology"/>